<gene>
    <name evidence="1" type="primary">223</name>
    <name evidence="1" type="ORF">SEA_TUNATARTARE_223</name>
</gene>
<name>A0A8F2E6T7_9CAUD</name>
<dbReference type="Proteomes" id="UP000683399">
    <property type="component" value="Segment"/>
</dbReference>
<reference evidence="1 2" key="1">
    <citation type="submission" date="2021-03" db="EMBL/GenBank/DDBJ databases">
        <authorList>
            <person name="Alqahtani R."/>
            <person name="Behailu E."/>
            <person name="Cappabianca D.W."/>
            <person name="Csanadi-Schwartz K.M."/>
            <person name="Dalal A.S."/>
            <person name="Fahim M.S."/>
            <person name="Franklin J.M."/>
            <person name="Gluckman M.H."/>
            <person name="Levine C.J."/>
            <person name="Martin N."/>
            <person name="Milza N."/>
            <person name="Najmabadi R."/>
            <person name="Newman A.M."/>
            <person name="Pajunar M."/>
            <person name="Qalawee I."/>
            <person name="Rizvi A."/>
            <person name="Samuel A."/>
            <person name="Smith A."/>
            <person name="Swann F.E."/>
            <person name="Sweeney P."/>
            <person name="Torres N.R."/>
            <person name="Ventrone L."/>
            <person name="Ventura L."/>
            <person name="Wroe M."/>
            <person name="Acquaye N.A."/>
            <person name="Agnes T.J."/>
            <person name="Ahmed A."/>
            <person name="Ahmed S."/>
            <person name="Amodu B.A."/>
            <person name="Arefeayne N.F."/>
            <person name="Asamoah-Frimpong E.A."/>
            <person name="Attaran A."/>
            <person name="Barragan J.M."/>
            <person name="Baumgarten L.N."/>
            <person name="Berhane B."/>
            <person name="Beyene A."/>
            <person name="Bhattarai B."/>
            <person name="Biondokin D.V."/>
            <person name="Boone B.K."/>
            <person name="Burney S.Z."/>
            <person name="Cayanan J.T."/>
            <person name="Cesta G."/>
            <person name="Chang J."/>
            <person name="Chavez J."/>
            <person name="Chorbajian C."/>
            <person name="Christian S."/>
            <person name="Corns J.R."/>
            <person name="Corns N.R."/>
            <person name="Cowan J.T."/>
            <person name="Coyne C."/>
            <person name="Dadzie B."/>
            <person name="Datu D.V."/>
            <person name="Deng B.C."/>
            <person name="Der L."/>
            <person name="Dickerson K."/>
            <person name="Dozier E."/>
            <person name="Egbunine A.O."/>
            <person name="Farooq M."/>
            <person name="Fonge A.E."/>
            <person name="Ghomsi-Nono M.P."/>
            <person name="Giampietro H."/>
            <person name="Gunnison R.P."/>
            <person name="Han S.H."/>
            <person name="Hennigan A.J."/>
            <person name="Hong A.N."/>
            <person name="Ijomor E.C."/>
            <person name="Jalali A."/>
            <person name="Jamil T.Z."/>
            <person name="Jenkins C.R."/>
            <person name="Joseph M.A."/>
            <person name="Jowanowitch O.J."/>
            <person name="Kang D."/>
            <person name="Khan A."/>
            <person name="Khan Z.K."/>
            <person name="Kiewe T."/>
            <person name="Kjerulf A.B."/>
            <person name="Kolosey V."/>
            <person name="Kurup M."/>
            <person name="Lee V.H."/>
            <person name="Llontop-Maldonado V."/>
            <person name="Long P."/>
            <person name="Lu N."/>
            <person name="Majekodunmi A."/>
            <person name="Malik H.W."/>
            <person name="Marcellino S.C."/>
            <person name="Martinez L.A."/>
            <person name="Meher F.N."/>
            <person name="Michelin M.A."/>
            <person name="Mitchell K.G."/>
            <person name="Mullens W.J."/>
            <person name="Nwakama C."/>
            <person name="Nwosu F.T."/>
            <person name="Oboh E.C."/>
            <person name="Odujinrin O."/>
            <person name="Ogunsan O."/>
            <person name="O'Neill K."/>
            <person name="Oxlaj J.A."/>
            <person name="Patel A.K."/>
            <person name="Patel B.R."/>
            <person name="Pham Q."/>
            <person name="Porter J."/>
            <person name="Portes J."/>
            <person name="Prokopenko A."/>
            <person name="Quraishi M."/>
            <person name="Qureshi M."/>
            <person name="Rivera A."/>
            <person name="Rubalsky V."/>
            <person name="Saikali Y."/>
            <person name="Saqaf K."/>
            <person name="Saroya S.R."/>
            <person name="Seas A."/>
            <person name="Shadrick R.E."/>
            <person name="Sharda N."/>
            <person name="Sigindere M.T."/>
            <person name="Simbi V.G."/>
            <person name="Thuzar C."/>
            <person name="Tran K."/>
            <person name="Tran V.D."/>
            <person name="Trang W."/>
            <person name="Vaishnav N."/>
            <person name="Vuong K."/>
            <person name="Walker C."/>
            <person name="Wallace S.A."/>
            <person name="Warfield J.C."/>
            <person name="Wikina T."/>
            <person name="Wobbeking F.T."/>
            <person name="Worrent L.D."/>
            <person name="Yan T."/>
            <person name="Zehra A."/>
            <person name="Avazpour P."/>
            <person name="Kim F.M."/>
            <person name="Mason K."/>
            <person name="Nguyen D.A."/>
            <person name="Pettit S.M."/>
            <person name="Zhou O.J."/>
            <person name="Brissett D.L."/>
            <person name="Gualtieri C."/>
            <person name="Hufford T.M."/>
            <person name="Ko J.M."/>
            <person name="Novak J.K."/>
            <person name="Smith Z.M."/>
            <person name="Mayer-Bacon C."/>
            <person name="Erill I."/>
            <person name="Caruso S.M."/>
            <person name="Garlena R.A."/>
            <person name="Russell D.A."/>
            <person name="Pope W.H."/>
            <person name="Jacobs-Sera D."/>
            <person name="Hatfull G.F."/>
        </authorList>
    </citation>
    <scope>NUCLEOTIDE SEQUENCE [LARGE SCALE GENOMIC DNA]</scope>
</reference>
<dbReference type="EMBL" id="MW822145">
    <property type="protein sequence ID" value="QWT30085.1"/>
    <property type="molecule type" value="Genomic_DNA"/>
</dbReference>
<organism evidence="1 2">
    <name type="scientific">Streptomyces phage TunaTartare</name>
    <dbReference type="NCBI Taxonomy" id="2848887"/>
    <lineage>
        <taxon>Viruses</taxon>
        <taxon>Duplodnaviria</taxon>
        <taxon>Heunggongvirae</taxon>
        <taxon>Uroviricota</taxon>
        <taxon>Caudoviricetes</taxon>
        <taxon>Stanwilliamsviridae</taxon>
        <taxon>Loccivirinae</taxon>
        <taxon>Faustvirus</taxon>
        <taxon>Faustvirus tunatartare</taxon>
    </lineage>
</organism>
<evidence type="ECO:0000313" key="1">
    <source>
        <dbReference type="EMBL" id="QWT30085.1"/>
    </source>
</evidence>
<dbReference type="KEGG" id="vg:77927790"/>
<accession>A0A8F2E6T7</accession>
<protein>
    <submittedName>
        <fullName evidence="1">Uncharacterized protein</fullName>
    </submittedName>
</protein>
<keyword evidence="2" id="KW-1185">Reference proteome</keyword>
<dbReference type="GeneID" id="77927790"/>
<proteinExistence type="predicted"/>
<evidence type="ECO:0000313" key="2">
    <source>
        <dbReference type="Proteomes" id="UP000683399"/>
    </source>
</evidence>
<dbReference type="RefSeq" id="YP_010652042.1">
    <property type="nucleotide sequence ID" value="NC_070784.1"/>
</dbReference>
<sequence>MAIVRISTTQRRASLVNVQACLYGVESEILKAEDPADIQIELMGAPEKIAFVVGRTGSRIVSQVDRMPREADSK</sequence>